<evidence type="ECO:0000313" key="2">
    <source>
        <dbReference type="EMBL" id="QDZ09766.1"/>
    </source>
</evidence>
<accession>A0A5B8LNU6</accession>
<sequence length="192" mass="21056">MTIAAPPPSRLGLQLVATFLVAGTVTVLFVLPAEYRIDPTGFGQLIGLDRLAATPEIVIETRAAPAEIARSYATPFRSDTVSIHLGGLEDNYGQMEYKVTMQPGDTLVYSWTASHALDYEFHGHTLETEHDPTINVMNYEAGTSAGVNGAFTAPLDGIHGWYFLNRDVNTPVEIEIRLSGYYRLEPGEIRGR</sequence>
<dbReference type="EMBL" id="CP042304">
    <property type="protein sequence ID" value="QDZ09766.1"/>
    <property type="molecule type" value="Genomic_DNA"/>
</dbReference>
<gene>
    <name evidence="2" type="ORF">FPZ08_02805</name>
</gene>
<evidence type="ECO:0000313" key="3">
    <source>
        <dbReference type="Proteomes" id="UP000315364"/>
    </source>
</evidence>
<dbReference type="RefSeq" id="WP_146288575.1">
    <property type="nucleotide sequence ID" value="NZ_CP042304.1"/>
</dbReference>
<reference evidence="2 3" key="1">
    <citation type="submission" date="2019-07" db="EMBL/GenBank/DDBJ databases">
        <title>Full genome sequence of Devosia sp. Gsoil 520.</title>
        <authorList>
            <person name="Im W.-T."/>
        </authorList>
    </citation>
    <scope>NUCLEOTIDE SEQUENCE [LARGE SCALE GENOMIC DNA]</scope>
    <source>
        <strain evidence="2 3">Gsoil 520</strain>
    </source>
</reference>
<dbReference type="Proteomes" id="UP000315364">
    <property type="component" value="Chromosome"/>
</dbReference>
<evidence type="ECO:0000256" key="1">
    <source>
        <dbReference type="SAM" id="Phobius"/>
    </source>
</evidence>
<keyword evidence="1" id="KW-0812">Transmembrane</keyword>
<keyword evidence="1" id="KW-1133">Transmembrane helix</keyword>
<protein>
    <submittedName>
        <fullName evidence="2">Uncharacterized protein</fullName>
    </submittedName>
</protein>
<dbReference type="AlphaFoldDB" id="A0A5B8LNU6"/>
<dbReference type="OrthoDB" id="952847at2"/>
<keyword evidence="3" id="KW-1185">Reference proteome</keyword>
<proteinExistence type="predicted"/>
<keyword evidence="1" id="KW-0472">Membrane</keyword>
<organism evidence="2 3">
    <name type="scientific">Devosia ginsengisoli</name>
    <dbReference type="NCBI Taxonomy" id="400770"/>
    <lineage>
        <taxon>Bacteria</taxon>
        <taxon>Pseudomonadati</taxon>
        <taxon>Pseudomonadota</taxon>
        <taxon>Alphaproteobacteria</taxon>
        <taxon>Hyphomicrobiales</taxon>
        <taxon>Devosiaceae</taxon>
        <taxon>Devosia</taxon>
    </lineage>
</organism>
<dbReference type="KEGG" id="dea:FPZ08_02805"/>
<feature type="transmembrane region" description="Helical" evidence="1">
    <location>
        <begin position="12"/>
        <end position="31"/>
    </location>
</feature>
<name>A0A5B8LNU6_9HYPH</name>